<evidence type="ECO:0008006" key="4">
    <source>
        <dbReference type="Google" id="ProtNLM"/>
    </source>
</evidence>
<evidence type="ECO:0000313" key="2">
    <source>
        <dbReference type="EMBL" id="NQE34257.1"/>
    </source>
</evidence>
<sequence>MTAITTSRVESIKPRWQAIVMVALIFWASVSLILDLVIMPSLYVSGMMTSPEFATAGNLMFWGFNRVELICSGLVATGLMVLSNLVGDFGKRSRTAILLSLVLLAIALIDTYALTPQMSALGMQLNLFDSAAEVPTGMNLLHQGYFGLEALKLAVAGTLIGWCYQNQV</sequence>
<gene>
    <name evidence="2" type="ORF">E5S67_01981</name>
</gene>
<evidence type="ECO:0000313" key="3">
    <source>
        <dbReference type="Proteomes" id="UP000702425"/>
    </source>
</evidence>
<keyword evidence="1" id="KW-1133">Transmembrane helix</keyword>
<name>A0ABX2CV22_9CYAN</name>
<organism evidence="2 3">
    <name type="scientific">Microcoleus asticus IPMA8</name>
    <dbReference type="NCBI Taxonomy" id="2563858"/>
    <lineage>
        <taxon>Bacteria</taxon>
        <taxon>Bacillati</taxon>
        <taxon>Cyanobacteriota</taxon>
        <taxon>Cyanophyceae</taxon>
        <taxon>Oscillatoriophycideae</taxon>
        <taxon>Oscillatoriales</taxon>
        <taxon>Microcoleaceae</taxon>
        <taxon>Microcoleus</taxon>
        <taxon>Microcoleus asticus</taxon>
    </lineage>
</organism>
<feature type="transmembrane region" description="Helical" evidence="1">
    <location>
        <begin position="59"/>
        <end position="83"/>
    </location>
</feature>
<keyword evidence="3" id="KW-1185">Reference proteome</keyword>
<feature type="transmembrane region" description="Helical" evidence="1">
    <location>
        <begin position="145"/>
        <end position="164"/>
    </location>
</feature>
<accession>A0ABX2CV22</accession>
<keyword evidence="1" id="KW-0472">Membrane</keyword>
<evidence type="ECO:0000256" key="1">
    <source>
        <dbReference type="SAM" id="Phobius"/>
    </source>
</evidence>
<dbReference type="EMBL" id="SRRZ01000028">
    <property type="protein sequence ID" value="NQE34257.1"/>
    <property type="molecule type" value="Genomic_DNA"/>
</dbReference>
<dbReference type="RefSeq" id="WP_172186873.1">
    <property type="nucleotide sequence ID" value="NZ_CAWPPK010000201.1"/>
</dbReference>
<reference evidence="2 3" key="1">
    <citation type="journal article" date="2020" name="Sci. Rep.">
        <title>A novel cyanobacterial geosmin producer, revising GeoA distribution and dispersion patterns in Bacteria.</title>
        <authorList>
            <person name="Churro C."/>
            <person name="Semedo-Aguiar A.P."/>
            <person name="Silva A.D."/>
            <person name="Pereira-Leal J.B."/>
            <person name="Leite R.B."/>
        </authorList>
    </citation>
    <scope>NUCLEOTIDE SEQUENCE [LARGE SCALE GENOMIC DNA]</scope>
    <source>
        <strain evidence="2 3">IPMA8</strain>
    </source>
</reference>
<comment type="caution">
    <text evidence="2">The sequence shown here is derived from an EMBL/GenBank/DDBJ whole genome shotgun (WGS) entry which is preliminary data.</text>
</comment>
<dbReference type="Proteomes" id="UP000702425">
    <property type="component" value="Unassembled WGS sequence"/>
</dbReference>
<feature type="transmembrane region" description="Helical" evidence="1">
    <location>
        <begin position="18"/>
        <end position="39"/>
    </location>
</feature>
<proteinExistence type="predicted"/>
<feature type="transmembrane region" description="Helical" evidence="1">
    <location>
        <begin position="95"/>
        <end position="115"/>
    </location>
</feature>
<protein>
    <recommendedName>
        <fullName evidence="4">DUF4149 domain-containing protein</fullName>
    </recommendedName>
</protein>
<keyword evidence="1" id="KW-0812">Transmembrane</keyword>